<feature type="non-terminal residue" evidence="1">
    <location>
        <position position="44"/>
    </location>
</feature>
<reference evidence="2" key="1">
    <citation type="submission" date="2015-11" db="EMBL/GenBank/DDBJ databases">
        <authorList>
            <person name="Varghese N."/>
        </authorList>
    </citation>
    <scope>NUCLEOTIDE SEQUENCE [LARGE SCALE GENOMIC DNA]</scope>
</reference>
<name>A0A0S4NDI3_9BACT</name>
<organism evidence="1 2">
    <name type="scientific">Candidatus Thermokryptus mobilis</name>
    <dbReference type="NCBI Taxonomy" id="1643428"/>
    <lineage>
        <taxon>Bacteria</taxon>
        <taxon>Pseudomonadati</taxon>
        <taxon>Candidatus Kryptoniota</taxon>
        <taxon>Candidatus Thermokryptus</taxon>
    </lineage>
</organism>
<dbReference type="InterPro" id="IPR043129">
    <property type="entry name" value="ATPase_NBD"/>
</dbReference>
<evidence type="ECO:0000313" key="2">
    <source>
        <dbReference type="Proteomes" id="UP000320623"/>
    </source>
</evidence>
<proteinExistence type="predicted"/>
<evidence type="ECO:0000313" key="1">
    <source>
        <dbReference type="EMBL" id="CUU08933.1"/>
    </source>
</evidence>
<dbReference type="SUPFAM" id="SSF53067">
    <property type="entry name" value="Actin-like ATPase domain"/>
    <property type="match status" value="1"/>
</dbReference>
<dbReference type="EMBL" id="FAOO01000026">
    <property type="protein sequence ID" value="CUU08933.1"/>
    <property type="molecule type" value="Genomic_DNA"/>
</dbReference>
<dbReference type="AlphaFoldDB" id="A0A0S4NDI3"/>
<dbReference type="Proteomes" id="UP000320623">
    <property type="component" value="Unassembled WGS sequence"/>
</dbReference>
<gene>
    <name evidence="1" type="ORF">JGI1_02214</name>
</gene>
<evidence type="ECO:0008006" key="3">
    <source>
        <dbReference type="Google" id="ProtNLM"/>
    </source>
</evidence>
<keyword evidence="2" id="KW-1185">Reference proteome</keyword>
<accession>A0A0S4NDI3</accession>
<dbReference type="Gene3D" id="3.30.420.40">
    <property type="match status" value="1"/>
</dbReference>
<sequence>MKILAIETSTDICSVCVIANGKTSQCEINLKQIHSEKIISLIDQ</sequence>
<protein>
    <recommendedName>
        <fullName evidence="3">tRNA (Adenosine(37)-N6)-threonylcarbamoyltransferase complex dimerization subunit type 1 TsaB</fullName>
    </recommendedName>
</protein>